<evidence type="ECO:0000313" key="1">
    <source>
        <dbReference type="EMBL" id="CAG9315926.1"/>
    </source>
</evidence>
<proteinExistence type="predicted"/>
<evidence type="ECO:0000313" key="2">
    <source>
        <dbReference type="Proteomes" id="UP001162131"/>
    </source>
</evidence>
<sequence>MGCGQIKNGPPFTSTLFELQPKVILQQSTPDNASEPFNCQNVYHIEDLNNSILKEKIREVRVKHIHYNSLDLNNEISLIKGKYIGLVSVKDAFFSQCHAQCIKDFQITDGIFIMLLSIYASNPSIIAKLKASQSPPYISINKESLRTESRNIVDAWDNFANKMKELKETYAGIPIVRKRMQQARLTLENYLVEIDRSDPPRGELVALQINQNLAEEGISIINKLETESDKLHEDIKDYVKSKLDKEEVINLGKEAIALEAYDGNKILHSVIAPKLNK</sequence>
<accession>A0AAU9J2G4</accession>
<name>A0AAU9J2G4_9CILI</name>
<organism evidence="1 2">
    <name type="scientific">Blepharisma stoltei</name>
    <dbReference type="NCBI Taxonomy" id="1481888"/>
    <lineage>
        <taxon>Eukaryota</taxon>
        <taxon>Sar</taxon>
        <taxon>Alveolata</taxon>
        <taxon>Ciliophora</taxon>
        <taxon>Postciliodesmatophora</taxon>
        <taxon>Heterotrichea</taxon>
        <taxon>Heterotrichida</taxon>
        <taxon>Blepharismidae</taxon>
        <taxon>Blepharisma</taxon>
    </lineage>
</organism>
<dbReference type="Proteomes" id="UP001162131">
    <property type="component" value="Unassembled WGS sequence"/>
</dbReference>
<dbReference type="EMBL" id="CAJZBQ010000014">
    <property type="protein sequence ID" value="CAG9315926.1"/>
    <property type="molecule type" value="Genomic_DNA"/>
</dbReference>
<comment type="caution">
    <text evidence="1">The sequence shown here is derived from an EMBL/GenBank/DDBJ whole genome shotgun (WGS) entry which is preliminary data.</text>
</comment>
<keyword evidence="2" id="KW-1185">Reference proteome</keyword>
<gene>
    <name evidence="1" type="ORF">BSTOLATCC_MIC14670</name>
</gene>
<protein>
    <submittedName>
        <fullName evidence="1">Uncharacterized protein</fullName>
    </submittedName>
</protein>
<reference evidence="1" key="1">
    <citation type="submission" date="2021-09" db="EMBL/GenBank/DDBJ databases">
        <authorList>
            <consortium name="AG Swart"/>
            <person name="Singh M."/>
            <person name="Singh A."/>
            <person name="Seah K."/>
            <person name="Emmerich C."/>
        </authorList>
    </citation>
    <scope>NUCLEOTIDE SEQUENCE</scope>
    <source>
        <strain evidence="1">ATCC30299</strain>
    </source>
</reference>
<dbReference type="AlphaFoldDB" id="A0AAU9J2G4"/>